<comment type="caution">
    <text evidence="4">The sequence shown here is derived from an EMBL/GenBank/DDBJ whole genome shotgun (WGS) entry which is preliminary data.</text>
</comment>
<dbReference type="GO" id="GO:0005778">
    <property type="term" value="C:peroxisomal membrane"/>
    <property type="evidence" value="ECO:0007669"/>
    <property type="project" value="UniProtKB-SubCell"/>
</dbReference>
<dbReference type="Pfam" id="PF05648">
    <property type="entry name" value="PEX11"/>
    <property type="match status" value="1"/>
</dbReference>
<dbReference type="AlphaFoldDB" id="A0AA38ZB26"/>
<organism evidence="4 5">
    <name type="scientific">Vitis rotundifolia</name>
    <name type="common">Muscadine grape</name>
    <dbReference type="NCBI Taxonomy" id="103349"/>
    <lineage>
        <taxon>Eukaryota</taxon>
        <taxon>Viridiplantae</taxon>
        <taxon>Streptophyta</taxon>
        <taxon>Embryophyta</taxon>
        <taxon>Tracheophyta</taxon>
        <taxon>Spermatophyta</taxon>
        <taxon>Magnoliopsida</taxon>
        <taxon>eudicotyledons</taxon>
        <taxon>Gunneridae</taxon>
        <taxon>Pentapetalae</taxon>
        <taxon>rosids</taxon>
        <taxon>Vitales</taxon>
        <taxon>Vitaceae</taxon>
        <taxon>Viteae</taxon>
        <taxon>Vitis</taxon>
    </lineage>
</organism>
<evidence type="ECO:0000256" key="2">
    <source>
        <dbReference type="ARBA" id="ARBA00023140"/>
    </source>
</evidence>
<dbReference type="Proteomes" id="UP001168098">
    <property type="component" value="Unassembled WGS sequence"/>
</dbReference>
<name>A0AA38ZB26_VITRO</name>
<comment type="subcellular location">
    <subcellularLocation>
        <location evidence="3">Peroxisome membrane</location>
    </subcellularLocation>
</comment>
<evidence type="ECO:0000256" key="1">
    <source>
        <dbReference type="ARBA" id="ARBA00023136"/>
    </source>
</evidence>
<evidence type="ECO:0000313" key="5">
    <source>
        <dbReference type="Proteomes" id="UP001168098"/>
    </source>
</evidence>
<dbReference type="EMBL" id="JARBHA010000013">
    <property type="protein sequence ID" value="KAJ9685726.1"/>
    <property type="molecule type" value="Genomic_DNA"/>
</dbReference>
<evidence type="ECO:0000313" key="4">
    <source>
        <dbReference type="EMBL" id="KAJ9685726.1"/>
    </source>
</evidence>
<proteinExistence type="predicted"/>
<keyword evidence="1" id="KW-0472">Membrane</keyword>
<keyword evidence="2" id="KW-0576">Peroxisome</keyword>
<evidence type="ECO:0000256" key="3">
    <source>
        <dbReference type="ARBA" id="ARBA00046271"/>
    </source>
</evidence>
<keyword evidence="5" id="KW-1185">Reference proteome</keyword>
<sequence length="119" mass="13842">MEQFVWLIKSGLIETRHARQLQKISAKAELFGFIGSISLKIRDLNRFNRELCFLQTTIEISIAKGMEYEEEAKQIQKLKEKKLMNWVSIVQNLADVLVVQANIRDGKGRLREPIKWQGV</sequence>
<dbReference type="InterPro" id="IPR008733">
    <property type="entry name" value="PEX11"/>
</dbReference>
<protein>
    <submittedName>
        <fullName evidence="4">Uncharacterized protein</fullName>
    </submittedName>
</protein>
<dbReference type="GO" id="GO:0016559">
    <property type="term" value="P:peroxisome fission"/>
    <property type="evidence" value="ECO:0007669"/>
    <property type="project" value="InterPro"/>
</dbReference>
<reference evidence="4 5" key="1">
    <citation type="journal article" date="2023" name="BMC Biotechnol.">
        <title>Vitis rotundifolia cv Carlos genome sequencing.</title>
        <authorList>
            <person name="Huff M."/>
            <person name="Hulse-Kemp A."/>
            <person name="Scheffler B."/>
            <person name="Youngblood R."/>
            <person name="Simpson S."/>
            <person name="Babiker E."/>
            <person name="Staton M."/>
        </authorList>
    </citation>
    <scope>NUCLEOTIDE SEQUENCE [LARGE SCALE GENOMIC DNA]</scope>
    <source>
        <tissue evidence="4">Leaf</tissue>
    </source>
</reference>
<accession>A0AA38ZB26</accession>
<gene>
    <name evidence="4" type="ORF">PVL29_017671</name>
</gene>